<keyword evidence="3" id="KW-0963">Cytoplasm</keyword>
<dbReference type="Pfam" id="PF00400">
    <property type="entry name" value="WD40"/>
    <property type="match status" value="4"/>
</dbReference>
<dbReference type="GO" id="GO:0005930">
    <property type="term" value="C:axoneme"/>
    <property type="evidence" value="ECO:0007669"/>
    <property type="project" value="UniProtKB-ARBA"/>
</dbReference>
<evidence type="ECO:0000256" key="8">
    <source>
        <dbReference type="ARBA" id="ARBA00023273"/>
    </source>
</evidence>
<dbReference type="SMART" id="SM00320">
    <property type="entry name" value="WD40"/>
    <property type="match status" value="10"/>
</dbReference>
<keyword evidence="7" id="KW-0969">Cilium</keyword>
<dbReference type="FunFam" id="2.130.10.10:FF:000207">
    <property type="entry name" value="Cilia- and flagella-associated protein 52"/>
    <property type="match status" value="1"/>
</dbReference>
<comment type="subcellular location">
    <subcellularLocation>
        <location evidence="1">Cell projection</location>
        <location evidence="1">Cilium</location>
        <location evidence="1">Flagellum</location>
    </subcellularLocation>
    <subcellularLocation>
        <location evidence="2">Cytoplasm</location>
    </subcellularLocation>
</comment>
<dbReference type="FunFam" id="2.130.10.10:FF:000173">
    <property type="entry name" value="Cilia- and flagella-associated protein 52"/>
    <property type="match status" value="1"/>
</dbReference>
<comment type="similarity">
    <text evidence="9">Belongs to the CFAP52 family.</text>
</comment>
<dbReference type="EMBL" id="MCFL01000021">
    <property type="protein sequence ID" value="ORZ35673.1"/>
    <property type="molecule type" value="Genomic_DNA"/>
</dbReference>
<proteinExistence type="inferred from homology"/>
<dbReference type="SUPFAM" id="SSF50998">
    <property type="entry name" value="Quinoprotein alcohol dehydrogenase-like"/>
    <property type="match status" value="1"/>
</dbReference>
<evidence type="ECO:0000256" key="7">
    <source>
        <dbReference type="ARBA" id="ARBA00023069"/>
    </source>
</evidence>
<evidence type="ECO:0000256" key="6">
    <source>
        <dbReference type="ARBA" id="ARBA00022846"/>
    </source>
</evidence>
<evidence type="ECO:0000256" key="4">
    <source>
        <dbReference type="ARBA" id="ARBA00022574"/>
    </source>
</evidence>
<keyword evidence="14" id="KW-1185">Reference proteome</keyword>
<dbReference type="PROSITE" id="PS00678">
    <property type="entry name" value="WD_REPEATS_1"/>
    <property type="match status" value="2"/>
</dbReference>
<name>A0A1Y2HPR2_9FUNG</name>
<evidence type="ECO:0000256" key="10">
    <source>
        <dbReference type="ARBA" id="ARBA00029552"/>
    </source>
</evidence>
<dbReference type="GO" id="GO:0031514">
    <property type="term" value="C:motile cilium"/>
    <property type="evidence" value="ECO:0007669"/>
    <property type="project" value="UniProtKB-SubCell"/>
</dbReference>
<dbReference type="PROSITE" id="PS50082">
    <property type="entry name" value="WD_REPEATS_2"/>
    <property type="match status" value="5"/>
</dbReference>
<evidence type="ECO:0000256" key="9">
    <source>
        <dbReference type="ARBA" id="ARBA00029456"/>
    </source>
</evidence>
<dbReference type="InterPro" id="IPR036322">
    <property type="entry name" value="WD40_repeat_dom_sf"/>
</dbReference>
<dbReference type="Pfam" id="PF23409">
    <property type="entry name" value="Beta-prop_EML"/>
    <property type="match status" value="1"/>
</dbReference>
<dbReference type="InterPro" id="IPR019775">
    <property type="entry name" value="WD40_repeat_CS"/>
</dbReference>
<dbReference type="FunFam" id="2.130.10.10:FF:001320">
    <property type="entry name" value="Predicted protein"/>
    <property type="match status" value="1"/>
</dbReference>
<evidence type="ECO:0000256" key="1">
    <source>
        <dbReference type="ARBA" id="ARBA00004230"/>
    </source>
</evidence>
<dbReference type="Proteomes" id="UP000193411">
    <property type="component" value="Unassembled WGS sequence"/>
</dbReference>
<sequence>MMSEHPHSEPERLRLKSVIGFSGNVPQGLIQHPNGTHRLFPLGSNIVIQDLSTGQQEFLQGHTNLITCLTVSKSGRYVASGQVTHMGFQAEIILWDFATRKPLHHLSLHKVKVEALAFSPNDVYLASLGGEDDNSVIVWDIAKGTAICGSPASKDSAGVTLCLTYLNNDDTTFVTGGHCTLRVWEVNVAARKVKPTDCQMGPIKRIVKCITVDAKDEYMYCGTTTGDLLQVAVGNRLFKMSGPPNEKNNFSLGIVSAVLTPTGSSIIIGAGDGTLAQLTLPSLKITNRTKIDGKVTSICPTSPTNVMASTSQSNIYSVDLDTMTAARLAAWHYSPVNDLAFPPDSSLVFATASDMDIRIWGAASAQEYLRIRLPNLESKCLVFKRDGKSLISGWTDGKIRAFGPQSGRLQWEIHDAHKKCVTALAVTDMDPADGSYRIVSGGEDGQVRIWRITRHKQTLENAMKEHKGTVTCIKIRKNNLECVSASSDGSCILWDLVRYVRNQVLFAPSFFKAVCYYPEENQLITAGTDRKVAYWEAYDGSLIREIEASMSDAINGLDMAQDGSRFVLGGSDKLVKVYRYEEGDVTHVGVGHSTDVLKLKISPDGKTIVSVSSDGSVMQWEWPKDAAIQVGGEHGGGGDQGEYNGEQ</sequence>
<dbReference type="SUPFAM" id="SSF50978">
    <property type="entry name" value="WD40 repeat-like"/>
    <property type="match status" value="1"/>
</dbReference>
<dbReference type="AlphaFoldDB" id="A0A1Y2HPR2"/>
<dbReference type="Gene3D" id="2.130.10.10">
    <property type="entry name" value="YVTN repeat-like/Quinoprotein amine dehydrogenase"/>
    <property type="match status" value="3"/>
</dbReference>
<comment type="caution">
    <text evidence="13">The sequence shown here is derived from an EMBL/GenBank/DDBJ whole genome shotgun (WGS) entry which is preliminary data.</text>
</comment>
<evidence type="ECO:0000256" key="3">
    <source>
        <dbReference type="ARBA" id="ARBA00022490"/>
    </source>
</evidence>
<dbReference type="InterPro" id="IPR055439">
    <property type="entry name" value="Beta-prop_EML_1st"/>
</dbReference>
<dbReference type="InterPro" id="IPR050630">
    <property type="entry name" value="WD_repeat_EMAP"/>
</dbReference>
<evidence type="ECO:0000313" key="13">
    <source>
        <dbReference type="EMBL" id="ORZ35673.1"/>
    </source>
</evidence>
<feature type="domain" description="EML-like first beta-propeller" evidence="12">
    <location>
        <begin position="55"/>
        <end position="317"/>
    </location>
</feature>
<evidence type="ECO:0000256" key="2">
    <source>
        <dbReference type="ARBA" id="ARBA00004496"/>
    </source>
</evidence>
<reference evidence="13 14" key="1">
    <citation type="submission" date="2016-07" db="EMBL/GenBank/DDBJ databases">
        <title>Pervasive Adenine N6-methylation of Active Genes in Fungi.</title>
        <authorList>
            <consortium name="DOE Joint Genome Institute"/>
            <person name="Mondo S.J."/>
            <person name="Dannebaum R.O."/>
            <person name="Kuo R.C."/>
            <person name="Labutti K."/>
            <person name="Haridas S."/>
            <person name="Kuo A."/>
            <person name="Salamov A."/>
            <person name="Ahrendt S.R."/>
            <person name="Lipzen A."/>
            <person name="Sullivan W."/>
            <person name="Andreopoulos W.B."/>
            <person name="Clum A."/>
            <person name="Lindquist E."/>
            <person name="Daum C."/>
            <person name="Ramamoorthy G.K."/>
            <person name="Gryganskyi A."/>
            <person name="Culley D."/>
            <person name="Magnuson J.K."/>
            <person name="James T.Y."/>
            <person name="O'Malley M.A."/>
            <person name="Stajich J.E."/>
            <person name="Spatafora J.W."/>
            <person name="Visel A."/>
            <person name="Grigoriev I.V."/>
        </authorList>
    </citation>
    <scope>NUCLEOTIDE SEQUENCE [LARGE SCALE GENOMIC DNA]</scope>
    <source>
        <strain evidence="13 14">PL171</strain>
    </source>
</reference>
<organism evidence="13 14">
    <name type="scientific">Catenaria anguillulae PL171</name>
    <dbReference type="NCBI Taxonomy" id="765915"/>
    <lineage>
        <taxon>Eukaryota</taxon>
        <taxon>Fungi</taxon>
        <taxon>Fungi incertae sedis</taxon>
        <taxon>Blastocladiomycota</taxon>
        <taxon>Blastocladiomycetes</taxon>
        <taxon>Blastocladiales</taxon>
        <taxon>Catenariaceae</taxon>
        <taxon>Catenaria</taxon>
    </lineage>
</organism>
<feature type="repeat" description="WD" evidence="11">
    <location>
        <begin position="463"/>
        <end position="496"/>
    </location>
</feature>
<feature type="repeat" description="WD" evidence="11">
    <location>
        <begin position="106"/>
        <end position="149"/>
    </location>
</feature>
<evidence type="ECO:0000313" key="14">
    <source>
        <dbReference type="Proteomes" id="UP000193411"/>
    </source>
</evidence>
<dbReference type="STRING" id="765915.A0A1Y2HPR2"/>
<dbReference type="PROSITE" id="PS50294">
    <property type="entry name" value="WD_REPEATS_REGION"/>
    <property type="match status" value="2"/>
</dbReference>
<dbReference type="InterPro" id="IPR001680">
    <property type="entry name" value="WD40_rpt"/>
</dbReference>
<keyword evidence="6" id="KW-0282">Flagellum</keyword>
<dbReference type="InterPro" id="IPR011047">
    <property type="entry name" value="Quinoprotein_ADH-like_sf"/>
</dbReference>
<keyword evidence="8" id="KW-0966">Cell projection</keyword>
<feature type="repeat" description="WD" evidence="11">
    <location>
        <begin position="589"/>
        <end position="630"/>
    </location>
</feature>
<dbReference type="PANTHER" id="PTHR13720">
    <property type="entry name" value="WD-40 REPEAT PROTEIN"/>
    <property type="match status" value="1"/>
</dbReference>
<dbReference type="PANTHER" id="PTHR13720:SF14">
    <property type="entry name" value="CILIA- AND FLAGELLA-ASSOCIATED PROTEIN 52"/>
    <property type="match status" value="1"/>
</dbReference>
<gene>
    <name evidence="13" type="ORF">BCR44DRAFT_1402594</name>
</gene>
<keyword evidence="5" id="KW-0677">Repeat</keyword>
<evidence type="ECO:0000256" key="5">
    <source>
        <dbReference type="ARBA" id="ARBA00022737"/>
    </source>
</evidence>
<feature type="repeat" description="WD" evidence="11">
    <location>
        <begin position="414"/>
        <end position="460"/>
    </location>
</feature>
<keyword evidence="4 11" id="KW-0853">WD repeat</keyword>
<accession>A0A1Y2HPR2</accession>
<evidence type="ECO:0000259" key="12">
    <source>
        <dbReference type="Pfam" id="PF23409"/>
    </source>
</evidence>
<dbReference type="OrthoDB" id="6252103at2759"/>
<feature type="repeat" description="WD" evidence="11">
    <location>
        <begin position="329"/>
        <end position="370"/>
    </location>
</feature>
<evidence type="ECO:0000256" key="11">
    <source>
        <dbReference type="PROSITE-ProRule" id="PRU00221"/>
    </source>
</evidence>
<protein>
    <recommendedName>
        <fullName evidence="10">Cilia- and flagella-associated protein 52</fullName>
    </recommendedName>
</protein>
<dbReference type="InterPro" id="IPR015943">
    <property type="entry name" value="WD40/YVTN_repeat-like_dom_sf"/>
</dbReference>